<dbReference type="AlphaFoldDB" id="A0A820NAS7"/>
<dbReference type="Proteomes" id="UP000663866">
    <property type="component" value="Unassembled WGS sequence"/>
</dbReference>
<dbReference type="InterPro" id="IPR018289">
    <property type="entry name" value="MULE_transposase_dom"/>
</dbReference>
<gene>
    <name evidence="4" type="ORF">OVN521_LOCUS33954</name>
    <name evidence="3" type="ORF">UXM345_LOCUS32693</name>
</gene>
<feature type="domain" description="MULE transposase" evidence="2">
    <location>
        <begin position="238"/>
        <end position="307"/>
    </location>
</feature>
<protein>
    <recommendedName>
        <fullName evidence="2">MULE transposase domain-containing protein</fullName>
    </recommendedName>
</protein>
<organism evidence="4 5">
    <name type="scientific">Rotaria magnacalcarata</name>
    <dbReference type="NCBI Taxonomy" id="392030"/>
    <lineage>
        <taxon>Eukaryota</taxon>
        <taxon>Metazoa</taxon>
        <taxon>Spiralia</taxon>
        <taxon>Gnathifera</taxon>
        <taxon>Rotifera</taxon>
        <taxon>Eurotatoria</taxon>
        <taxon>Bdelloidea</taxon>
        <taxon>Philodinida</taxon>
        <taxon>Philodinidae</taxon>
        <taxon>Rotaria</taxon>
    </lineage>
</organism>
<evidence type="ECO:0000313" key="5">
    <source>
        <dbReference type="Proteomes" id="UP000663866"/>
    </source>
</evidence>
<feature type="region of interest" description="Disordered" evidence="1">
    <location>
        <begin position="48"/>
        <end position="84"/>
    </location>
</feature>
<evidence type="ECO:0000313" key="4">
    <source>
        <dbReference type="EMBL" id="CAF4385199.1"/>
    </source>
</evidence>
<evidence type="ECO:0000259" key="2">
    <source>
        <dbReference type="Pfam" id="PF10551"/>
    </source>
</evidence>
<dbReference type="Proteomes" id="UP000663842">
    <property type="component" value="Unassembled WGS sequence"/>
</dbReference>
<dbReference type="Pfam" id="PF10551">
    <property type="entry name" value="MULE"/>
    <property type="match status" value="1"/>
</dbReference>
<dbReference type="PANTHER" id="PTHR47160">
    <property type="entry name" value="PUTATIVE-RELATED"/>
    <property type="match status" value="1"/>
</dbReference>
<reference evidence="4" key="1">
    <citation type="submission" date="2021-02" db="EMBL/GenBank/DDBJ databases">
        <authorList>
            <person name="Nowell W R."/>
        </authorList>
    </citation>
    <scope>NUCLEOTIDE SEQUENCE</scope>
</reference>
<feature type="compositionally biased region" description="Low complexity" evidence="1">
    <location>
        <begin position="503"/>
        <end position="519"/>
    </location>
</feature>
<sequence length="519" mass="58406">MPVITRAAALRSKIIGVSDASLDEATLPATSVTKSTAKTTRTCGLKQKQKERAADSTINCSKPETGFESQQQSSISKTESVLQANVNSDDEETAVLLPSPDQTAATFVTKSSTENSDHSIVSLDSSNNDDMVVSEGDADVFINVPVVKGEITSGTSIRKAQQKKPLAGVVPDEIRWNGVFHYHTVDPNEARKREILGTIKKRVLDEHIPVKIIVEQEYRKANLSTEEKRIIPLPSKIAVPVCFILTSNRRHETYEAILRCLRRIGSKKGIDLKPRSIICDFERAFMKAVAKQLLETLVTGCWFHFCQSCYRNIQQLGLMKVYDTDAEARHLLRAFMGLALLPMNLIRDGFIMLKKKVKISCYRNQLEAFVSYFKSEWIDHFKPSMWCVSNSRWRTNNFAEAQNRRFFSRVVQPHPNLWRFIQCLKEEESVVSHRMVQTGLGFSSTRPSKSTRAAARKTKQVEKLLNLLQSNKRSLIDTIMSFAYLVGEPVGHGRKETKKKNNISKSDSSSPSSSIIDSD</sequence>
<evidence type="ECO:0000313" key="3">
    <source>
        <dbReference type="EMBL" id="CAF4287632.1"/>
    </source>
</evidence>
<feature type="region of interest" description="Disordered" evidence="1">
    <location>
        <begin position="491"/>
        <end position="519"/>
    </location>
</feature>
<proteinExistence type="predicted"/>
<feature type="compositionally biased region" description="Polar residues" evidence="1">
    <location>
        <begin position="56"/>
        <end position="84"/>
    </location>
</feature>
<dbReference type="EMBL" id="CAJOBF010010200">
    <property type="protein sequence ID" value="CAF4287632.1"/>
    <property type="molecule type" value="Genomic_DNA"/>
</dbReference>
<evidence type="ECO:0000256" key="1">
    <source>
        <dbReference type="SAM" id="MobiDB-lite"/>
    </source>
</evidence>
<accession>A0A820NAS7</accession>
<name>A0A820NAS7_9BILA</name>
<comment type="caution">
    <text evidence="4">The sequence shown here is derived from an EMBL/GenBank/DDBJ whole genome shotgun (WGS) entry which is preliminary data.</text>
</comment>
<keyword evidence="5" id="KW-1185">Reference proteome</keyword>
<dbReference type="EMBL" id="CAJOBG010039372">
    <property type="protein sequence ID" value="CAF4385199.1"/>
    <property type="molecule type" value="Genomic_DNA"/>
</dbReference>
<dbReference type="PANTHER" id="PTHR47160:SF8">
    <property type="entry name" value="MULE TRANSPOSASE DOMAIN-CONTAINING PROTEIN"/>
    <property type="match status" value="1"/>
</dbReference>